<dbReference type="RefSeq" id="WP_099788727.1">
    <property type="nucleotide sequence ID" value="NZ_JBHLYV010000004.1"/>
</dbReference>
<feature type="transmembrane region" description="Helical" evidence="1">
    <location>
        <begin position="46"/>
        <end position="66"/>
    </location>
</feature>
<reference evidence="2 3" key="1">
    <citation type="submission" date="2017-10" db="EMBL/GenBank/DDBJ databases">
        <title>Massilia psychrophilum sp. nov., a novel purple-pigmented bacterium isolated from Tianshan glacier, Xinjiang Municipality, China.</title>
        <authorList>
            <person name="Wang H."/>
        </authorList>
    </citation>
    <scope>NUCLEOTIDE SEQUENCE [LARGE SCALE GENOMIC DNA]</scope>
    <source>
        <strain evidence="2 3">JCM 30074</strain>
    </source>
</reference>
<evidence type="ECO:0000313" key="3">
    <source>
        <dbReference type="Proteomes" id="UP000230390"/>
    </source>
</evidence>
<accession>A0A2G8TF43</accession>
<evidence type="ECO:0000256" key="1">
    <source>
        <dbReference type="SAM" id="Phobius"/>
    </source>
</evidence>
<organism evidence="2 3">
    <name type="scientific">Massilia eurypsychrophila</name>
    <dbReference type="NCBI Taxonomy" id="1485217"/>
    <lineage>
        <taxon>Bacteria</taxon>
        <taxon>Pseudomonadati</taxon>
        <taxon>Pseudomonadota</taxon>
        <taxon>Betaproteobacteria</taxon>
        <taxon>Burkholderiales</taxon>
        <taxon>Oxalobacteraceae</taxon>
        <taxon>Telluria group</taxon>
        <taxon>Massilia</taxon>
    </lineage>
</organism>
<keyword evidence="1" id="KW-0812">Transmembrane</keyword>
<dbReference type="OrthoDB" id="9135868at2"/>
<proteinExistence type="predicted"/>
<comment type="caution">
    <text evidence="2">The sequence shown here is derived from an EMBL/GenBank/DDBJ whole genome shotgun (WGS) entry which is preliminary data.</text>
</comment>
<name>A0A2G8TF43_9BURK</name>
<evidence type="ECO:0000313" key="2">
    <source>
        <dbReference type="EMBL" id="PIL44666.1"/>
    </source>
</evidence>
<feature type="transmembrane region" description="Helical" evidence="1">
    <location>
        <begin position="12"/>
        <end position="34"/>
    </location>
</feature>
<feature type="transmembrane region" description="Helical" evidence="1">
    <location>
        <begin position="78"/>
        <end position="99"/>
    </location>
</feature>
<keyword evidence="3" id="KW-1185">Reference proteome</keyword>
<dbReference type="AlphaFoldDB" id="A0A2G8TF43"/>
<dbReference type="Proteomes" id="UP000230390">
    <property type="component" value="Unassembled WGS sequence"/>
</dbReference>
<feature type="transmembrane region" description="Helical" evidence="1">
    <location>
        <begin position="191"/>
        <end position="214"/>
    </location>
</feature>
<keyword evidence="1" id="KW-0472">Membrane</keyword>
<sequence>MNFKSPPWLATRIGSATLTPAVLVTTVAVTLWLSGRHAGVADARQMPVLLASLVAVAAGCAALTWLRPRRAGLSPPHVMLSLGFGGMLAGLLYDVYHAGPERLQSLCAQAASLSFVDSMGLHLAFLPGMHLGMLAGGLLAIPSLRLLRPHCGRYLCSVLAQNLICSGWMLAGMTAGALWLSRWQWTMDTNILPGMLGGMFAGMTWGMVASVAVYRGYFALRNRRPR</sequence>
<feature type="transmembrane region" description="Helical" evidence="1">
    <location>
        <begin position="154"/>
        <end position="179"/>
    </location>
</feature>
<feature type="transmembrane region" description="Helical" evidence="1">
    <location>
        <begin position="119"/>
        <end position="142"/>
    </location>
</feature>
<gene>
    <name evidence="2" type="ORF">CR105_12175</name>
</gene>
<protein>
    <submittedName>
        <fullName evidence="2">Uncharacterized protein</fullName>
    </submittedName>
</protein>
<dbReference type="EMBL" id="PDOC01000006">
    <property type="protein sequence ID" value="PIL44666.1"/>
    <property type="molecule type" value="Genomic_DNA"/>
</dbReference>
<keyword evidence="1" id="KW-1133">Transmembrane helix</keyword>